<organism evidence="1">
    <name type="scientific">bioreactor metagenome</name>
    <dbReference type="NCBI Taxonomy" id="1076179"/>
    <lineage>
        <taxon>unclassified sequences</taxon>
        <taxon>metagenomes</taxon>
        <taxon>ecological metagenomes</taxon>
    </lineage>
</organism>
<dbReference type="Pfam" id="PF06908">
    <property type="entry name" value="YpsA"/>
    <property type="match status" value="1"/>
</dbReference>
<dbReference type="AlphaFoldDB" id="A0A645BVM6"/>
<dbReference type="EMBL" id="VSSQ01020738">
    <property type="protein sequence ID" value="MPM65824.1"/>
    <property type="molecule type" value="Genomic_DNA"/>
</dbReference>
<sequence>MQDRFERAAACCFTGHRPNALPALGKEDTEEMQSLVFLLERAVTDALESGVTDFYVGGAQGFDTLAAEAVLRMRWLFPDLSLHLALPGRDQTKGWNERDLARYESIYQDAAEVWYAADLCSPESMRRRNRYLVDHAGRCVAYLRRMRGGTLYTVNYALDSGIPVDNLAERMMLL</sequence>
<accession>A0A645BVM6</accession>
<comment type="caution">
    <text evidence="1">The sequence shown here is derived from an EMBL/GenBank/DDBJ whole genome shotgun (WGS) entry which is preliminary data.</text>
</comment>
<reference evidence="1" key="1">
    <citation type="submission" date="2019-08" db="EMBL/GenBank/DDBJ databases">
        <authorList>
            <person name="Kucharzyk K."/>
            <person name="Murdoch R.W."/>
            <person name="Higgins S."/>
            <person name="Loffler F."/>
        </authorList>
    </citation>
    <scope>NUCLEOTIDE SEQUENCE</scope>
</reference>
<proteinExistence type="predicted"/>
<evidence type="ECO:0000313" key="1">
    <source>
        <dbReference type="EMBL" id="MPM65824.1"/>
    </source>
</evidence>
<dbReference type="InterPro" id="IPR010697">
    <property type="entry name" value="YspA"/>
</dbReference>
<dbReference type="Gene3D" id="3.40.50.450">
    <property type="match status" value="1"/>
</dbReference>
<dbReference type="PANTHER" id="PTHR38440:SF1">
    <property type="entry name" value="UPF0398 PROTEIN SPR0331"/>
    <property type="match status" value="1"/>
</dbReference>
<gene>
    <name evidence="1" type="ORF">SDC9_112728</name>
</gene>
<protein>
    <recommendedName>
        <fullName evidence="2">DUF1273 domain-containing protein</fullName>
    </recommendedName>
</protein>
<dbReference type="SUPFAM" id="SSF102405">
    <property type="entry name" value="MCP/YpsA-like"/>
    <property type="match status" value="1"/>
</dbReference>
<name>A0A645BVM6_9ZZZZ</name>
<evidence type="ECO:0008006" key="2">
    <source>
        <dbReference type="Google" id="ProtNLM"/>
    </source>
</evidence>
<dbReference type="PANTHER" id="PTHR38440">
    <property type="entry name" value="UPF0398 PROTEIN YPSA"/>
    <property type="match status" value="1"/>
</dbReference>